<dbReference type="AlphaFoldDB" id="A0AAV4MDL1"/>
<organism evidence="1 2">
    <name type="scientific">Caerostris extrusa</name>
    <name type="common">Bark spider</name>
    <name type="synonym">Caerostris bankana</name>
    <dbReference type="NCBI Taxonomy" id="172846"/>
    <lineage>
        <taxon>Eukaryota</taxon>
        <taxon>Metazoa</taxon>
        <taxon>Ecdysozoa</taxon>
        <taxon>Arthropoda</taxon>
        <taxon>Chelicerata</taxon>
        <taxon>Arachnida</taxon>
        <taxon>Araneae</taxon>
        <taxon>Araneomorphae</taxon>
        <taxon>Entelegynae</taxon>
        <taxon>Araneoidea</taxon>
        <taxon>Araneidae</taxon>
        <taxon>Caerostris</taxon>
    </lineage>
</organism>
<proteinExistence type="predicted"/>
<evidence type="ECO:0000313" key="2">
    <source>
        <dbReference type="Proteomes" id="UP001054945"/>
    </source>
</evidence>
<sequence length="82" mass="9359">MAHQLPCPGVAVSINFHEVQIVSDGVCERDWLKLSSSGPIWRRRTPRPSDIQISNRHFLITTPLSKTVCPLACKYIKLFWIV</sequence>
<protein>
    <submittedName>
        <fullName evidence="1">Uncharacterized protein</fullName>
    </submittedName>
</protein>
<reference evidence="1 2" key="1">
    <citation type="submission" date="2021-06" db="EMBL/GenBank/DDBJ databases">
        <title>Caerostris extrusa draft genome.</title>
        <authorList>
            <person name="Kono N."/>
            <person name="Arakawa K."/>
        </authorList>
    </citation>
    <scope>NUCLEOTIDE SEQUENCE [LARGE SCALE GENOMIC DNA]</scope>
</reference>
<dbReference type="Proteomes" id="UP001054945">
    <property type="component" value="Unassembled WGS sequence"/>
</dbReference>
<gene>
    <name evidence="1" type="ORF">CEXT_813541</name>
</gene>
<name>A0AAV4MDL1_CAEEX</name>
<accession>A0AAV4MDL1</accession>
<evidence type="ECO:0000313" key="1">
    <source>
        <dbReference type="EMBL" id="GIX70262.1"/>
    </source>
</evidence>
<keyword evidence="2" id="KW-1185">Reference proteome</keyword>
<dbReference type="EMBL" id="BPLR01002126">
    <property type="protein sequence ID" value="GIX70262.1"/>
    <property type="molecule type" value="Genomic_DNA"/>
</dbReference>
<comment type="caution">
    <text evidence="1">The sequence shown here is derived from an EMBL/GenBank/DDBJ whole genome shotgun (WGS) entry which is preliminary data.</text>
</comment>